<organism evidence="2 3">
    <name type="scientific">Mycobacterium seoulense</name>
    <dbReference type="NCBI Taxonomy" id="386911"/>
    <lineage>
        <taxon>Bacteria</taxon>
        <taxon>Bacillati</taxon>
        <taxon>Actinomycetota</taxon>
        <taxon>Actinomycetes</taxon>
        <taxon>Mycobacteriales</taxon>
        <taxon>Mycobacteriaceae</taxon>
        <taxon>Mycobacterium</taxon>
    </lineage>
</organism>
<feature type="region of interest" description="Disordered" evidence="1">
    <location>
        <begin position="1"/>
        <end position="26"/>
    </location>
</feature>
<dbReference type="EMBL" id="AP022582">
    <property type="protein sequence ID" value="BBY01424.1"/>
    <property type="molecule type" value="Genomic_DNA"/>
</dbReference>
<keyword evidence="3" id="KW-1185">Reference proteome</keyword>
<sequence length="151" mass="16447">MAIEAGRPVQCGHEADRLADDASNQRLQVPVDVPAIPPQRQPDHQQVKDERFNVAVGEVEKDAAESLTTSEDFGHVGEQNMLSNAVGHGNARQRPERSIEPAFERAEIAELSCSLPTAFESITHVVIIAQTRPDGLNFSRLALDGDLVTTQ</sequence>
<proteinExistence type="predicted"/>
<dbReference type="AlphaFoldDB" id="A0A7I7NYX1"/>
<dbReference type="KEGG" id="mseo:MSEO_19230"/>
<evidence type="ECO:0000256" key="1">
    <source>
        <dbReference type="SAM" id="MobiDB-lite"/>
    </source>
</evidence>
<protein>
    <submittedName>
        <fullName evidence="2">Uncharacterized protein</fullName>
    </submittedName>
</protein>
<accession>A0A7I7NYX1</accession>
<name>A0A7I7NYX1_9MYCO</name>
<reference evidence="2 3" key="1">
    <citation type="journal article" date="2019" name="Emerg. Microbes Infect.">
        <title>Comprehensive subspecies identification of 175 nontuberculous mycobacteria species based on 7547 genomic profiles.</title>
        <authorList>
            <person name="Matsumoto Y."/>
            <person name="Kinjo T."/>
            <person name="Motooka D."/>
            <person name="Nabeya D."/>
            <person name="Jung N."/>
            <person name="Uechi K."/>
            <person name="Horii T."/>
            <person name="Iida T."/>
            <person name="Fujita J."/>
            <person name="Nakamura S."/>
        </authorList>
    </citation>
    <scope>NUCLEOTIDE SEQUENCE [LARGE SCALE GENOMIC DNA]</scope>
    <source>
        <strain evidence="2 3">JCM 16018</strain>
    </source>
</reference>
<dbReference type="Proteomes" id="UP000466632">
    <property type="component" value="Chromosome"/>
</dbReference>
<evidence type="ECO:0000313" key="2">
    <source>
        <dbReference type="EMBL" id="BBY01424.1"/>
    </source>
</evidence>
<evidence type="ECO:0000313" key="3">
    <source>
        <dbReference type="Proteomes" id="UP000466632"/>
    </source>
</evidence>
<gene>
    <name evidence="2" type="ORF">MSEO_19230</name>
</gene>